<dbReference type="SUPFAM" id="SSF51735">
    <property type="entry name" value="NAD(P)-binding Rossmann-fold domains"/>
    <property type="match status" value="1"/>
</dbReference>
<proteinExistence type="inferred from homology"/>
<dbReference type="PRINTS" id="PR00081">
    <property type="entry name" value="GDHRDH"/>
</dbReference>
<reference evidence="2 3" key="1">
    <citation type="submission" date="2020-01" db="EMBL/GenBank/DDBJ databases">
        <authorList>
            <person name="Gupta K D."/>
        </authorList>
    </citation>
    <scope>NUCLEOTIDE SEQUENCE [LARGE SCALE GENOMIC DNA]</scope>
</reference>
<accession>A0A8S0WW25</accession>
<dbReference type="InterPro" id="IPR036291">
    <property type="entry name" value="NAD(P)-bd_dom_sf"/>
</dbReference>
<evidence type="ECO:0000313" key="3">
    <source>
        <dbReference type="Proteomes" id="UP000467700"/>
    </source>
</evidence>
<name>A0A8S0WW25_CYCAE</name>
<dbReference type="Pfam" id="PF00106">
    <property type="entry name" value="adh_short"/>
    <property type="match status" value="1"/>
</dbReference>
<dbReference type="CDD" id="cd05325">
    <property type="entry name" value="carb_red_sniffer_like_SDR_c"/>
    <property type="match status" value="1"/>
</dbReference>
<organism evidence="2 3">
    <name type="scientific">Cyclocybe aegerita</name>
    <name type="common">Black poplar mushroom</name>
    <name type="synonym">Agrocybe aegerita</name>
    <dbReference type="NCBI Taxonomy" id="1973307"/>
    <lineage>
        <taxon>Eukaryota</taxon>
        <taxon>Fungi</taxon>
        <taxon>Dikarya</taxon>
        <taxon>Basidiomycota</taxon>
        <taxon>Agaricomycotina</taxon>
        <taxon>Agaricomycetes</taxon>
        <taxon>Agaricomycetidae</taxon>
        <taxon>Agaricales</taxon>
        <taxon>Agaricineae</taxon>
        <taxon>Bolbitiaceae</taxon>
        <taxon>Cyclocybe</taxon>
    </lineage>
</organism>
<comment type="similarity">
    <text evidence="1">Belongs to the short-chain dehydrogenases/reductases (SDR) family.</text>
</comment>
<dbReference type="PANTHER" id="PTHR43544:SF12">
    <property type="entry name" value="NAD(P)-BINDING ROSSMANN-FOLD SUPERFAMILY PROTEIN"/>
    <property type="match status" value="1"/>
</dbReference>
<dbReference type="GO" id="GO:0005737">
    <property type="term" value="C:cytoplasm"/>
    <property type="evidence" value="ECO:0007669"/>
    <property type="project" value="TreeGrafter"/>
</dbReference>
<comment type="caution">
    <text evidence="2">The sequence shown here is derived from an EMBL/GenBank/DDBJ whole genome shotgun (WGS) entry which is preliminary data.</text>
</comment>
<dbReference type="Proteomes" id="UP000467700">
    <property type="component" value="Unassembled WGS sequence"/>
</dbReference>
<dbReference type="Gene3D" id="3.40.50.720">
    <property type="entry name" value="NAD(P)-binding Rossmann-like Domain"/>
    <property type="match status" value="1"/>
</dbReference>
<gene>
    <name evidence="2" type="ORF">AAE3_LOCUS2030</name>
</gene>
<dbReference type="GO" id="GO:0016491">
    <property type="term" value="F:oxidoreductase activity"/>
    <property type="evidence" value="ECO:0007669"/>
    <property type="project" value="TreeGrafter"/>
</dbReference>
<keyword evidence="3" id="KW-1185">Reference proteome</keyword>
<sequence length="264" mass="29718">MPPSPFVLVTPGATRGLGLALTRQFLRTTNIPVYATTRREGEDEAIKKKILDELDGVAPERLNLLHLDLTSEKSIASAADSLARSLREKNLNHPYIHTAFITGGMLVPEKKPADLDFDEIQKTFQINTISHLLIIKHFACFLPTKPHHHHLDVPSKWIHVSARVGSIEDNRLGGWFSYRASKAALNQVVKTFDVYLQHHPNMQAICAGVHPGTVKTDLSKAFWDSTDSLLEPMDAASNLINVVENLKTEQRGQIWDWARRRVPW</sequence>
<dbReference type="InterPro" id="IPR002347">
    <property type="entry name" value="SDR_fam"/>
</dbReference>
<evidence type="ECO:0000313" key="2">
    <source>
        <dbReference type="EMBL" id="CAA7260198.1"/>
    </source>
</evidence>
<dbReference type="PANTHER" id="PTHR43544">
    <property type="entry name" value="SHORT-CHAIN DEHYDROGENASE/REDUCTASE"/>
    <property type="match status" value="1"/>
</dbReference>
<dbReference type="InterPro" id="IPR051468">
    <property type="entry name" value="Fungal_SecMetab_SDRs"/>
</dbReference>
<dbReference type="OrthoDB" id="5296at2759"/>
<protein>
    <recommendedName>
        <fullName evidence="4">NAD(P)-binding protein</fullName>
    </recommendedName>
</protein>
<dbReference type="EMBL" id="CACVBS010000028">
    <property type="protein sequence ID" value="CAA7260198.1"/>
    <property type="molecule type" value="Genomic_DNA"/>
</dbReference>
<evidence type="ECO:0000256" key="1">
    <source>
        <dbReference type="ARBA" id="ARBA00006484"/>
    </source>
</evidence>
<dbReference type="AlphaFoldDB" id="A0A8S0WW25"/>
<evidence type="ECO:0008006" key="4">
    <source>
        <dbReference type="Google" id="ProtNLM"/>
    </source>
</evidence>